<accession>A0A8J3YSQ9</accession>
<feature type="signal peptide" evidence="1">
    <location>
        <begin position="1"/>
        <end position="34"/>
    </location>
</feature>
<dbReference type="SMART" id="SM00710">
    <property type="entry name" value="PbH1"/>
    <property type="match status" value="6"/>
</dbReference>
<proteinExistence type="predicted"/>
<dbReference type="Gene3D" id="2.160.20.10">
    <property type="entry name" value="Single-stranded right-handed beta-helix, Pectin lyase-like"/>
    <property type="match status" value="1"/>
</dbReference>
<dbReference type="SUPFAM" id="SSF51126">
    <property type="entry name" value="Pectin lyase-like"/>
    <property type="match status" value="1"/>
</dbReference>
<evidence type="ECO:0008006" key="4">
    <source>
        <dbReference type="Google" id="ProtNLM"/>
    </source>
</evidence>
<evidence type="ECO:0000313" key="3">
    <source>
        <dbReference type="Proteomes" id="UP000619260"/>
    </source>
</evidence>
<dbReference type="RefSeq" id="WP_203903391.1">
    <property type="nucleotide sequence ID" value="NZ_BOPF01000032.1"/>
</dbReference>
<protein>
    <recommendedName>
        <fullName evidence="4">Right handed beta helix domain-containing protein</fullName>
    </recommendedName>
</protein>
<dbReference type="Gene3D" id="2.60.120.260">
    <property type="entry name" value="Galactose-binding domain-like"/>
    <property type="match status" value="1"/>
</dbReference>
<dbReference type="Proteomes" id="UP000619260">
    <property type="component" value="Unassembled WGS sequence"/>
</dbReference>
<name>A0A8J3YSQ9_9ACTN</name>
<dbReference type="InterPro" id="IPR011050">
    <property type="entry name" value="Pectin_lyase_fold/virulence"/>
</dbReference>
<dbReference type="AlphaFoldDB" id="A0A8J3YSQ9"/>
<sequence>MTHRRLPTVLRALPVALVAAALPVLPALTGTANAATAYHEYALDRDASSPAAMTVAGCNGTCVLVPKPTGTDDWDNINAKLVAAAKKATASNPVNVLLQKGTYYLSQPLDLPPNVNLKGLGMEQSVLRIKPGTFAAFSYSYMVRPKADPEAGPDTTPGSTNLVSDLTINGNCVAGAGTFSSTAETLLACAEGLPSNAGGGIKVGHRWTVRQVRFTNLNYFKIWVKGATDVRIVDNRWDNRGGAGGGEEDNIGGGGNATRVLIEKNEWDATIRGNSIDLTNAADVTVRGNIVTATPEWANKRKVKGYGTMYMEAVTRARITDNVLTGAGISLKSNVGYDPAGENLDVTNPRDSVVNENTLRRSFGTAITVNYDDHPASAPAHVRRPGGNNAVIDNVITDAAKSGIMIVGLKNADKDTRDVVTGNRITNVGVRANLPAEELKELTQAGDVNRTEFDGFEPSGIALGVGNGDIVHHNTVVDTQGAPTTWYGLSMGQRGNSGTTVTGIRLTDDSGNGWDTVVNAIGGARRTVDGNLPAKPTGLSVTDRTFGWSESNGPVGGYRVYRNGKQVATYTVGGPVPNNLVADFTPGSASSSDPGYYNGWRAFGAGLAGANEDYATGTGSLAVTPLSDTTVVVYGPLVKFGEGNTVAPGQNMTSVASFKALGGSGRSVRAGVGFFTAEVTGLGEFAAPRDATMSTTAGWVTSSYTTQVPASAMYARSFLIIDGATAADAHLIDRVGLVSGTATEGWVDAEWAAGNRYQVVAFRAGDGANSPVATVIDIG</sequence>
<gene>
    <name evidence="2" type="ORF">Val02_68230</name>
</gene>
<evidence type="ECO:0000256" key="1">
    <source>
        <dbReference type="SAM" id="SignalP"/>
    </source>
</evidence>
<feature type="chain" id="PRO_5035317747" description="Right handed beta helix domain-containing protein" evidence="1">
    <location>
        <begin position="35"/>
        <end position="779"/>
    </location>
</feature>
<dbReference type="InterPro" id="IPR006626">
    <property type="entry name" value="PbH1"/>
</dbReference>
<keyword evidence="1" id="KW-0732">Signal</keyword>
<comment type="caution">
    <text evidence="2">The sequence shown here is derived from an EMBL/GenBank/DDBJ whole genome shotgun (WGS) entry which is preliminary data.</text>
</comment>
<keyword evidence="3" id="KW-1185">Reference proteome</keyword>
<dbReference type="InterPro" id="IPR012334">
    <property type="entry name" value="Pectin_lyas_fold"/>
</dbReference>
<dbReference type="EMBL" id="BOPF01000032">
    <property type="protein sequence ID" value="GIJ49937.1"/>
    <property type="molecule type" value="Genomic_DNA"/>
</dbReference>
<reference evidence="2" key="1">
    <citation type="submission" date="2021-01" db="EMBL/GenBank/DDBJ databases">
        <title>Whole genome shotgun sequence of Virgisporangium aliadipatigenens NBRC 105644.</title>
        <authorList>
            <person name="Komaki H."/>
            <person name="Tamura T."/>
        </authorList>
    </citation>
    <scope>NUCLEOTIDE SEQUENCE</scope>
    <source>
        <strain evidence="2">NBRC 105644</strain>
    </source>
</reference>
<evidence type="ECO:0000313" key="2">
    <source>
        <dbReference type="EMBL" id="GIJ49937.1"/>
    </source>
</evidence>
<organism evidence="2 3">
    <name type="scientific">Virgisporangium aliadipatigenens</name>
    <dbReference type="NCBI Taxonomy" id="741659"/>
    <lineage>
        <taxon>Bacteria</taxon>
        <taxon>Bacillati</taxon>
        <taxon>Actinomycetota</taxon>
        <taxon>Actinomycetes</taxon>
        <taxon>Micromonosporales</taxon>
        <taxon>Micromonosporaceae</taxon>
        <taxon>Virgisporangium</taxon>
    </lineage>
</organism>